<accession>A0A1M7SQC0</accession>
<evidence type="ECO:0000313" key="2">
    <source>
        <dbReference type="EMBL" id="SHN60629.1"/>
    </source>
</evidence>
<sequence length="359" mass="40223">MSKRVVLTVSGVIPADIREQIASGKRPRADYLELAQSFDADLLDYAAARTITGRTGAVLERFGGPNLLLAFACWKVRKRYQAIVTDGEQVGLPLATFLRLTPGRRPRHLMIVHVISEPKKMVFLDWLGVQSTIDRFITYSRWQQRFIEDRWKLSRDRVPWTPFMVDQEFFAPQRVAPSSGTRPQICAVGLERRDYETLLQAVEGLDVRVVIAAASPWSKRTEGVATRSVPNNVTVRKYSQYELRQLYLDSCFMVMPLENVNFQAGVTAILECLAMGKAVICSRVLGQTDVVVEGENGLYVPPADPSTLRTEIRRLLSCPEEADRLGANGRKLIECQMNLDLYVKRMTGFLGGAIGGEGP</sequence>
<name>A0A1M7SQC0_9BRAD</name>
<dbReference type="CDD" id="cd03801">
    <property type="entry name" value="GT4_PimA-like"/>
    <property type="match status" value="1"/>
</dbReference>
<dbReference type="AlphaFoldDB" id="A0A1M7SQC0"/>
<dbReference type="OrthoDB" id="9790710at2"/>
<dbReference type="EMBL" id="LT670849">
    <property type="protein sequence ID" value="SHN60629.1"/>
    <property type="molecule type" value="Genomic_DNA"/>
</dbReference>
<evidence type="ECO:0000259" key="1">
    <source>
        <dbReference type="Pfam" id="PF00534"/>
    </source>
</evidence>
<dbReference type="InterPro" id="IPR001296">
    <property type="entry name" value="Glyco_trans_1"/>
</dbReference>
<reference evidence="3" key="1">
    <citation type="submission" date="2016-11" db="EMBL/GenBank/DDBJ databases">
        <authorList>
            <person name="Varghese N."/>
            <person name="Submissions S."/>
        </authorList>
    </citation>
    <scope>NUCLEOTIDE SEQUENCE [LARGE SCALE GENOMIC DNA]</scope>
    <source>
        <strain evidence="3">GAS401</strain>
    </source>
</reference>
<dbReference type="Gene3D" id="3.40.50.2000">
    <property type="entry name" value="Glycogen Phosphorylase B"/>
    <property type="match status" value="2"/>
</dbReference>
<gene>
    <name evidence="2" type="ORF">SAMN05444170_0021</name>
</gene>
<dbReference type="GO" id="GO:0016757">
    <property type="term" value="F:glycosyltransferase activity"/>
    <property type="evidence" value="ECO:0007669"/>
    <property type="project" value="InterPro"/>
</dbReference>
<dbReference type="SUPFAM" id="SSF53756">
    <property type="entry name" value="UDP-Glycosyltransferase/glycogen phosphorylase"/>
    <property type="match status" value="1"/>
</dbReference>
<dbReference type="PANTHER" id="PTHR12526">
    <property type="entry name" value="GLYCOSYLTRANSFERASE"/>
    <property type="match status" value="1"/>
</dbReference>
<feature type="domain" description="Glycosyl transferase family 1" evidence="1">
    <location>
        <begin position="193"/>
        <end position="331"/>
    </location>
</feature>
<keyword evidence="3" id="KW-1185">Reference proteome</keyword>
<keyword evidence="2" id="KW-0808">Transferase</keyword>
<dbReference type="Proteomes" id="UP000184096">
    <property type="component" value="Chromosome I"/>
</dbReference>
<dbReference type="PANTHER" id="PTHR12526:SF590">
    <property type="entry name" value="ALPHA-MALTOSE-1-PHOSPHATE SYNTHASE"/>
    <property type="match status" value="1"/>
</dbReference>
<proteinExistence type="predicted"/>
<organism evidence="2 3">
    <name type="scientific">Bradyrhizobium erythrophlei</name>
    <dbReference type="NCBI Taxonomy" id="1437360"/>
    <lineage>
        <taxon>Bacteria</taxon>
        <taxon>Pseudomonadati</taxon>
        <taxon>Pseudomonadota</taxon>
        <taxon>Alphaproteobacteria</taxon>
        <taxon>Hyphomicrobiales</taxon>
        <taxon>Nitrobacteraceae</taxon>
        <taxon>Bradyrhizobium</taxon>
    </lineage>
</organism>
<dbReference type="Pfam" id="PF00534">
    <property type="entry name" value="Glycos_transf_1"/>
    <property type="match status" value="1"/>
</dbReference>
<protein>
    <submittedName>
        <fullName evidence="2">Glycosyltransferase involved in cell wall bisynthesis</fullName>
    </submittedName>
</protein>
<evidence type="ECO:0000313" key="3">
    <source>
        <dbReference type="Proteomes" id="UP000184096"/>
    </source>
</evidence>
<dbReference type="RefSeq" id="WP_083587908.1">
    <property type="nucleotide sequence ID" value="NZ_LT670849.1"/>
</dbReference>